<sequence length="74" mass="8279">MDSLFDQVVQRSGLSPVFAKGTIQRAFARIGVDANKMKRDDLERALPTLQAALGVFLPPHELKERITDIGRLCR</sequence>
<comment type="caution">
    <text evidence="1">The sequence shown here is derived from an EMBL/GenBank/DDBJ whole genome shotgun (WGS) entry which is preliminary data.</text>
</comment>
<dbReference type="EMBL" id="WJIE01000003">
    <property type="protein sequence ID" value="MRG92939.1"/>
    <property type="molecule type" value="Genomic_DNA"/>
</dbReference>
<reference evidence="1 2" key="1">
    <citation type="submission" date="2019-10" db="EMBL/GenBank/DDBJ databases">
        <title>A soil myxobacterium in the family Polyangiaceae.</title>
        <authorList>
            <person name="Li Y."/>
            <person name="Wang J."/>
        </authorList>
    </citation>
    <scope>NUCLEOTIDE SEQUENCE [LARGE SCALE GENOMIC DNA]</scope>
    <source>
        <strain evidence="1 2">DSM 14734</strain>
    </source>
</reference>
<keyword evidence="2" id="KW-1185">Reference proteome</keyword>
<proteinExistence type="predicted"/>
<dbReference type="AlphaFoldDB" id="A0A6N7PLY9"/>
<gene>
    <name evidence="1" type="ORF">GF068_13515</name>
</gene>
<dbReference type="OrthoDB" id="5515804at2"/>
<name>A0A6N7PLY9_9BACT</name>
<accession>A0A6N7PLY9</accession>
<evidence type="ECO:0000313" key="2">
    <source>
        <dbReference type="Proteomes" id="UP000440224"/>
    </source>
</evidence>
<dbReference type="RefSeq" id="WP_153819748.1">
    <property type="nucleotide sequence ID" value="NZ_WJIE01000003.1"/>
</dbReference>
<evidence type="ECO:0000313" key="1">
    <source>
        <dbReference type="EMBL" id="MRG92939.1"/>
    </source>
</evidence>
<organism evidence="1 2">
    <name type="scientific">Polyangium spumosum</name>
    <dbReference type="NCBI Taxonomy" id="889282"/>
    <lineage>
        <taxon>Bacteria</taxon>
        <taxon>Pseudomonadati</taxon>
        <taxon>Myxococcota</taxon>
        <taxon>Polyangia</taxon>
        <taxon>Polyangiales</taxon>
        <taxon>Polyangiaceae</taxon>
        <taxon>Polyangium</taxon>
    </lineage>
</organism>
<protein>
    <submittedName>
        <fullName evidence="1">Uncharacterized protein</fullName>
    </submittedName>
</protein>
<dbReference type="Proteomes" id="UP000440224">
    <property type="component" value="Unassembled WGS sequence"/>
</dbReference>